<comment type="caution">
    <text evidence="1">The sequence shown here is derived from an EMBL/GenBank/DDBJ whole genome shotgun (WGS) entry which is preliminary data.</text>
</comment>
<accession>A0A5X8Y212</accession>
<gene>
    <name evidence="1" type="ORF">EVG73_25695</name>
</gene>
<name>A0A5X8Y212_SALNE</name>
<reference evidence="1" key="1">
    <citation type="submission" date="2019-01" db="EMBL/GenBank/DDBJ databases">
        <authorList>
            <person name="Ashton P.M."/>
            <person name="Dallman T."/>
            <person name="Nair S."/>
            <person name="De Pinna E."/>
            <person name="Peters T."/>
            <person name="Grant K."/>
        </authorList>
    </citation>
    <scope>NUCLEOTIDE SEQUENCE</scope>
    <source>
        <strain evidence="1">500372</strain>
    </source>
</reference>
<dbReference type="EMBL" id="AAHWTY010000134">
    <property type="protein sequence ID" value="ECB1915720.1"/>
    <property type="molecule type" value="Genomic_DNA"/>
</dbReference>
<dbReference type="AlphaFoldDB" id="A0A5X8Y212"/>
<proteinExistence type="predicted"/>
<organism evidence="1">
    <name type="scientific">Salmonella newport</name>
    <dbReference type="NCBI Taxonomy" id="108619"/>
    <lineage>
        <taxon>Bacteria</taxon>
        <taxon>Pseudomonadati</taxon>
        <taxon>Pseudomonadota</taxon>
        <taxon>Gammaproteobacteria</taxon>
        <taxon>Enterobacterales</taxon>
        <taxon>Enterobacteriaceae</taxon>
        <taxon>Salmonella</taxon>
    </lineage>
</organism>
<sequence>MNKEIKAHLTTLLEHQFTTGEFRGLVDCELEDMLRGKGYAVQRNYSVDMGNGRKWRVDYMITAPSGDQCAIEIDRRSPRSRSIMKLSTLASMQIPGFVLLRDGKNPLRYSVDGVDVIRATPFR</sequence>
<protein>
    <submittedName>
        <fullName evidence="1">Uncharacterized protein</fullName>
    </submittedName>
</protein>
<evidence type="ECO:0000313" key="1">
    <source>
        <dbReference type="EMBL" id="ECB1915720.1"/>
    </source>
</evidence>